<dbReference type="GO" id="GO:0003677">
    <property type="term" value="F:DNA binding"/>
    <property type="evidence" value="ECO:0007669"/>
    <property type="project" value="UniProtKB-UniRule"/>
</dbReference>
<protein>
    <submittedName>
        <fullName evidence="6">Tyrosine-type recombinase/integrase</fullName>
    </submittedName>
</protein>
<dbReference type="SUPFAM" id="SSF47823">
    <property type="entry name" value="lambda integrase-like, N-terminal domain"/>
    <property type="match status" value="1"/>
</dbReference>
<evidence type="ECO:0000256" key="3">
    <source>
        <dbReference type="ARBA" id="ARBA00023172"/>
    </source>
</evidence>
<name>A0A975YM29_9VIBR</name>
<evidence type="ECO:0000256" key="4">
    <source>
        <dbReference type="PROSITE-ProRule" id="PRU01248"/>
    </source>
</evidence>
<dbReference type="Gene3D" id="1.10.150.130">
    <property type="match status" value="1"/>
</dbReference>
<dbReference type="SUPFAM" id="SSF56349">
    <property type="entry name" value="DNA breaking-rejoining enzymes"/>
    <property type="match status" value="1"/>
</dbReference>
<evidence type="ECO:0000313" key="6">
    <source>
        <dbReference type="EMBL" id="QXO16219.1"/>
    </source>
</evidence>
<evidence type="ECO:0000256" key="2">
    <source>
        <dbReference type="ARBA" id="ARBA00023125"/>
    </source>
</evidence>
<dbReference type="KEGG" id="vos:KNV97_01480"/>
<keyword evidence="1" id="KW-0229">DNA integration</keyword>
<keyword evidence="2 4" id="KW-0238">DNA-binding</keyword>
<dbReference type="InterPro" id="IPR044068">
    <property type="entry name" value="CB"/>
</dbReference>
<dbReference type="Pfam" id="PF00589">
    <property type="entry name" value="Phage_integrase"/>
    <property type="match status" value="1"/>
</dbReference>
<dbReference type="RefSeq" id="WP_136485763.1">
    <property type="nucleotide sequence ID" value="NZ_CP076642.1"/>
</dbReference>
<dbReference type="GO" id="GO:0006310">
    <property type="term" value="P:DNA recombination"/>
    <property type="evidence" value="ECO:0007669"/>
    <property type="project" value="UniProtKB-KW"/>
</dbReference>
<dbReference type="InterPro" id="IPR010998">
    <property type="entry name" value="Integrase_recombinase_N"/>
</dbReference>
<evidence type="ECO:0000259" key="5">
    <source>
        <dbReference type="PROSITE" id="PS51900"/>
    </source>
</evidence>
<reference evidence="6" key="1">
    <citation type="submission" date="2021-06" db="EMBL/GenBank/DDBJ databases">
        <title>Vibrio nov. sp., novel gut bacterium isolated from Yellow Sea oyster.</title>
        <authorList>
            <person name="Muhammad N."/>
            <person name="Nguyen T.H."/>
            <person name="Lee Y.-J."/>
            <person name="Ko J."/>
            <person name="Kim S.-G."/>
        </authorList>
    </citation>
    <scope>NUCLEOTIDE SEQUENCE</scope>
    <source>
        <strain evidence="6">OG9-811</strain>
    </source>
</reference>
<evidence type="ECO:0000313" key="7">
    <source>
        <dbReference type="Proteomes" id="UP000694232"/>
    </source>
</evidence>
<dbReference type="PROSITE" id="PS51900">
    <property type="entry name" value="CB"/>
    <property type="match status" value="1"/>
</dbReference>
<keyword evidence="7" id="KW-1185">Reference proteome</keyword>
<dbReference type="AlphaFoldDB" id="A0A975YM29"/>
<sequence>MKKNLTVITDQAIVKQKVNEFGRLVTRDQLNELTQHQYSANSLLAFTKDWNIFLEFCISRSVRPIPASATAVRQFLEFEARSRKYSTIKRYAVTISLIHTLLNQKDPTATSQVKTTLTSLRLEKHGDDTQAASFDQHHLDDLFELLNDNPATRVIRDLAIYHVMFECALKRSELKKLSFEQLVCLSEDSDDYAIQFGETTYALSSQAKVTLSRWVALLPQQQGVLFRAIDRHGNISAGALDDSSIFRILRNAGEYLQQPELKFSGHSARIGAARQLAKQGYKARDIQEFGRWLSAAMPYQYIGSKNTAEQEKLKFVSFKPLD</sequence>
<organism evidence="6 7">
    <name type="scientific">Vibrio ostreae</name>
    <dbReference type="NCBI Taxonomy" id="2841925"/>
    <lineage>
        <taxon>Bacteria</taxon>
        <taxon>Pseudomonadati</taxon>
        <taxon>Pseudomonadota</taxon>
        <taxon>Gammaproteobacteria</taxon>
        <taxon>Vibrionales</taxon>
        <taxon>Vibrionaceae</taxon>
        <taxon>Vibrio</taxon>
    </lineage>
</organism>
<dbReference type="Gene3D" id="1.10.443.10">
    <property type="entry name" value="Intergrase catalytic core"/>
    <property type="match status" value="1"/>
</dbReference>
<accession>A0A975YM29</accession>
<evidence type="ECO:0000256" key="1">
    <source>
        <dbReference type="ARBA" id="ARBA00022908"/>
    </source>
</evidence>
<dbReference type="GO" id="GO:0015074">
    <property type="term" value="P:DNA integration"/>
    <property type="evidence" value="ECO:0007669"/>
    <property type="project" value="UniProtKB-KW"/>
</dbReference>
<proteinExistence type="predicted"/>
<keyword evidence="3" id="KW-0233">DNA recombination</keyword>
<dbReference type="InterPro" id="IPR013762">
    <property type="entry name" value="Integrase-like_cat_sf"/>
</dbReference>
<gene>
    <name evidence="6" type="ORF">KNV97_01480</name>
</gene>
<feature type="domain" description="Core-binding (CB)" evidence="5">
    <location>
        <begin position="24"/>
        <end position="103"/>
    </location>
</feature>
<dbReference type="InterPro" id="IPR011010">
    <property type="entry name" value="DNA_brk_join_enz"/>
</dbReference>
<dbReference type="EMBL" id="CP076642">
    <property type="protein sequence ID" value="QXO16219.1"/>
    <property type="molecule type" value="Genomic_DNA"/>
</dbReference>
<dbReference type="InterPro" id="IPR002104">
    <property type="entry name" value="Integrase_catalytic"/>
</dbReference>
<dbReference type="Proteomes" id="UP000694232">
    <property type="component" value="Chromosome 2"/>
</dbReference>